<comment type="catalytic activity">
    <reaction evidence="1 11">
        <text>an S-substituted glutathione + H2O = an S-substituted L-cysteinylglycine + L-glutamate</text>
        <dbReference type="Rhea" id="RHEA:59468"/>
        <dbReference type="ChEBI" id="CHEBI:15377"/>
        <dbReference type="ChEBI" id="CHEBI:29985"/>
        <dbReference type="ChEBI" id="CHEBI:90779"/>
        <dbReference type="ChEBI" id="CHEBI:143103"/>
        <dbReference type="EC" id="3.4.19.13"/>
    </reaction>
</comment>
<dbReference type="InterPro" id="IPR043137">
    <property type="entry name" value="GGT_ssub_C"/>
</dbReference>
<dbReference type="Pfam" id="PF01019">
    <property type="entry name" value="G_glu_transpept"/>
    <property type="match status" value="1"/>
</dbReference>
<feature type="binding site" evidence="10">
    <location>
        <begin position="444"/>
        <end position="445"/>
    </location>
    <ligand>
        <name>L-glutamate</name>
        <dbReference type="ChEBI" id="CHEBI:29985"/>
    </ligand>
</feature>
<dbReference type="InterPro" id="IPR029055">
    <property type="entry name" value="Ntn_hydrolases_N"/>
</dbReference>
<comment type="subunit">
    <text evidence="11">This enzyme consists of two polypeptide chains, which are synthesized in precursor form from a single polypeptide.</text>
</comment>
<dbReference type="PANTHER" id="PTHR43199:SF1">
    <property type="entry name" value="GLUTATHIONE HYDROLASE PROENZYME"/>
    <property type="match status" value="1"/>
</dbReference>
<sequence>MTRLRPLLALALALLPASAFAASQPAVEAANGMVVSSQRLASEAGVAVLKAGGNAVDAAVAVGYALAVVNPCCGNIGGGGFMTIHLASGKDTFLNFRETAPGKATETMYLDADGNPVKGLSIDGYLAAGVPGTVMGLDYALDHYGTQPRAAVMAEAIRLAREGFVLGRADTDILDAKADHLARDPEAGRIFLKADGSRYRPGDRLTQPDLAATLDLIAKDGPKAFYHGPIAAKVAAASAANGGLLTTADFANYTVAETAPLTCSYRGHVVASAPPPSSGGTTICEILNILEGYDLKALGFRSAASVHLMVEAMRHAYMDRNTYLGDPAFVNNPLDRLLSKSYAADIRKRIDPAKATPSAAVQPGTPPHEKPETTHYSVVDADGNAVSVTYTINGAFGAGVVAPGTGFLLNNEMDDFTVKPGVKNLYGLVQGKANSIAPGKRPLSSMSPTLVTKDGKTLLVLGSPGGSRIITITLETILNVVDYGMAPQEAVDAPRIHHQWLPDTVYTEPFGLSPDTVRILEAMGHTVTEQKPWGAAELIQVGGVGEGQKDAASSGSDQAHSGKVREGFLYGANDARRPAGAAVGY</sequence>
<feature type="active site" description="Nucleophile" evidence="9">
    <location>
        <position position="373"/>
    </location>
</feature>
<feature type="binding site" evidence="10">
    <location>
        <position position="97"/>
    </location>
    <ligand>
        <name>L-glutamate</name>
        <dbReference type="ChEBI" id="CHEBI:29985"/>
    </ligand>
</feature>
<gene>
    <name evidence="14" type="primary">ggt</name>
    <name evidence="14" type="ORF">KL86APRO_12009</name>
</gene>
<keyword evidence="13" id="KW-0732">Signal</keyword>
<dbReference type="GO" id="GO:0103068">
    <property type="term" value="F:leukotriene C4 gamma-glutamyl transferase activity"/>
    <property type="evidence" value="ECO:0007669"/>
    <property type="project" value="UniProtKB-EC"/>
</dbReference>
<dbReference type="PANTHER" id="PTHR43199">
    <property type="entry name" value="GLUTATHIONE HYDROLASE"/>
    <property type="match status" value="1"/>
</dbReference>
<dbReference type="PRINTS" id="PR01210">
    <property type="entry name" value="GGTRANSPTASE"/>
</dbReference>
<dbReference type="GO" id="GO:0006751">
    <property type="term" value="P:glutathione catabolic process"/>
    <property type="evidence" value="ECO:0007669"/>
    <property type="project" value="UniProtKB-UniRule"/>
</dbReference>
<evidence type="ECO:0000256" key="6">
    <source>
        <dbReference type="ARBA" id="ARBA00023145"/>
    </source>
</evidence>
<evidence type="ECO:0000256" key="9">
    <source>
        <dbReference type="PIRSR" id="PIRSR600101-1"/>
    </source>
</evidence>
<evidence type="ECO:0000256" key="2">
    <source>
        <dbReference type="ARBA" id="ARBA00001089"/>
    </source>
</evidence>
<dbReference type="EC" id="3.4.19.13" evidence="11"/>
<evidence type="ECO:0000256" key="7">
    <source>
        <dbReference type="ARBA" id="ARBA00023315"/>
    </source>
</evidence>
<dbReference type="NCBIfam" id="TIGR00066">
    <property type="entry name" value="g_glut_trans"/>
    <property type="match status" value="1"/>
</dbReference>
<dbReference type="SUPFAM" id="SSF56235">
    <property type="entry name" value="N-terminal nucleophile aminohydrolases (Ntn hydrolases)"/>
    <property type="match status" value="1"/>
</dbReference>
<evidence type="ECO:0000256" key="1">
    <source>
        <dbReference type="ARBA" id="ARBA00001049"/>
    </source>
</evidence>
<feature type="binding site" evidence="10">
    <location>
        <position position="466"/>
    </location>
    <ligand>
        <name>L-glutamate</name>
        <dbReference type="ChEBI" id="CHEBI:29985"/>
    </ligand>
</feature>
<proteinExistence type="inferred from homology"/>
<comment type="PTM">
    <text evidence="11">Cleaved by autocatalysis into a large and a small subunit.</text>
</comment>
<keyword evidence="5 11" id="KW-0378">Hydrolase</keyword>
<keyword evidence="4 11" id="KW-0808">Transferase</keyword>
<evidence type="ECO:0000256" key="8">
    <source>
        <dbReference type="ARBA" id="ARBA00047417"/>
    </source>
</evidence>
<keyword evidence="6 11" id="KW-0865">Zymogen</keyword>
<dbReference type="Gene3D" id="1.10.246.130">
    <property type="match status" value="1"/>
</dbReference>
<comment type="similarity">
    <text evidence="3 11">Belongs to the gamma-glutamyltransferase family.</text>
</comment>
<feature type="signal peptide" evidence="13">
    <location>
        <begin position="1"/>
        <end position="21"/>
    </location>
</feature>
<dbReference type="InterPro" id="IPR043138">
    <property type="entry name" value="GGT_lsub"/>
</dbReference>
<evidence type="ECO:0000256" key="4">
    <source>
        <dbReference type="ARBA" id="ARBA00022679"/>
    </source>
</evidence>
<organism evidence="14">
    <name type="scientific">uncultured Alphaproteobacteria bacterium</name>
    <dbReference type="NCBI Taxonomy" id="91750"/>
    <lineage>
        <taxon>Bacteria</taxon>
        <taxon>Pseudomonadati</taxon>
        <taxon>Pseudomonadota</taxon>
        <taxon>Alphaproteobacteria</taxon>
        <taxon>environmental samples</taxon>
    </lineage>
</organism>
<keyword evidence="7 11" id="KW-0012">Acyltransferase</keyword>
<evidence type="ECO:0000256" key="10">
    <source>
        <dbReference type="PIRSR" id="PIRSR600101-2"/>
    </source>
</evidence>
<evidence type="ECO:0000256" key="13">
    <source>
        <dbReference type="SAM" id="SignalP"/>
    </source>
</evidence>
<name>A0A212K1T2_9PROT</name>
<reference evidence="14" key="1">
    <citation type="submission" date="2016-04" db="EMBL/GenBank/DDBJ databases">
        <authorList>
            <person name="Evans L.H."/>
            <person name="Alamgir A."/>
            <person name="Owens N."/>
            <person name="Weber N.D."/>
            <person name="Virtaneva K."/>
            <person name="Barbian K."/>
            <person name="Babar A."/>
            <person name="Rosenke K."/>
        </authorList>
    </citation>
    <scope>NUCLEOTIDE SEQUENCE</scope>
    <source>
        <strain evidence="14">86</strain>
    </source>
</reference>
<comment type="catalytic activity">
    <reaction evidence="8 11">
        <text>an N-terminal (5-L-glutamyl)-[peptide] + an alpha-amino acid = 5-L-glutamyl amino acid + an N-terminal L-alpha-aminoacyl-[peptide]</text>
        <dbReference type="Rhea" id="RHEA:23904"/>
        <dbReference type="Rhea" id="RHEA-COMP:9780"/>
        <dbReference type="Rhea" id="RHEA-COMP:9795"/>
        <dbReference type="ChEBI" id="CHEBI:77644"/>
        <dbReference type="ChEBI" id="CHEBI:78597"/>
        <dbReference type="ChEBI" id="CHEBI:78599"/>
        <dbReference type="ChEBI" id="CHEBI:78608"/>
        <dbReference type="EC" id="2.3.2.2"/>
    </reaction>
</comment>
<evidence type="ECO:0000256" key="11">
    <source>
        <dbReference type="RuleBase" id="RU368036"/>
    </source>
</evidence>
<dbReference type="EMBL" id="FLUO01000001">
    <property type="protein sequence ID" value="SBW05661.1"/>
    <property type="molecule type" value="Genomic_DNA"/>
</dbReference>
<feature type="binding site" evidence="10">
    <location>
        <position position="415"/>
    </location>
    <ligand>
        <name>L-glutamate</name>
        <dbReference type="ChEBI" id="CHEBI:29985"/>
    </ligand>
</feature>
<dbReference type="GO" id="GO:0006750">
    <property type="term" value="P:glutathione biosynthetic process"/>
    <property type="evidence" value="ECO:0007669"/>
    <property type="project" value="UniProtKB-KW"/>
</dbReference>
<feature type="binding site" evidence="10">
    <location>
        <begin position="391"/>
        <end position="393"/>
    </location>
    <ligand>
        <name>L-glutamate</name>
        <dbReference type="ChEBI" id="CHEBI:29985"/>
    </ligand>
</feature>
<comment type="catalytic activity">
    <reaction evidence="2 11">
        <text>glutathione + H2O = L-cysteinylglycine + L-glutamate</text>
        <dbReference type="Rhea" id="RHEA:28807"/>
        <dbReference type="ChEBI" id="CHEBI:15377"/>
        <dbReference type="ChEBI" id="CHEBI:29985"/>
        <dbReference type="ChEBI" id="CHEBI:57925"/>
        <dbReference type="ChEBI" id="CHEBI:61694"/>
        <dbReference type="EC" id="3.4.19.13"/>
    </reaction>
</comment>
<dbReference type="InterPro" id="IPR051792">
    <property type="entry name" value="GGT_bact"/>
</dbReference>
<dbReference type="UniPathway" id="UPA00204"/>
<dbReference type="GO" id="GO:0036374">
    <property type="term" value="F:glutathione hydrolase activity"/>
    <property type="evidence" value="ECO:0007669"/>
    <property type="project" value="UniProtKB-UniRule"/>
</dbReference>
<accession>A0A212K1T2</accession>
<dbReference type="AlphaFoldDB" id="A0A212K1T2"/>
<dbReference type="EC" id="2.3.2.2" evidence="11"/>
<feature type="region of interest" description="Disordered" evidence="12">
    <location>
        <begin position="353"/>
        <end position="374"/>
    </location>
</feature>
<evidence type="ECO:0000313" key="14">
    <source>
        <dbReference type="EMBL" id="SBW05661.1"/>
    </source>
</evidence>
<feature type="chain" id="PRO_5012352127" description="Glutathione hydrolase proenzyme" evidence="13">
    <location>
        <begin position="22"/>
        <end position="585"/>
    </location>
</feature>
<evidence type="ECO:0000256" key="5">
    <source>
        <dbReference type="ARBA" id="ARBA00022801"/>
    </source>
</evidence>
<protein>
    <recommendedName>
        <fullName evidence="11">Glutathione hydrolase proenzyme</fullName>
        <ecNumber evidence="11">2.3.2.2</ecNumber>
        <ecNumber evidence="11">3.4.19.13</ecNumber>
    </recommendedName>
    <component>
        <recommendedName>
            <fullName evidence="11">Glutathione hydrolase large chain</fullName>
        </recommendedName>
    </component>
    <component>
        <recommendedName>
            <fullName evidence="11">Glutathione hydrolase small chain</fullName>
        </recommendedName>
    </component>
</protein>
<dbReference type="InterPro" id="IPR055262">
    <property type="entry name" value="GGT_CS"/>
</dbReference>
<evidence type="ECO:0000256" key="3">
    <source>
        <dbReference type="ARBA" id="ARBA00009381"/>
    </source>
</evidence>
<dbReference type="Gene3D" id="3.60.20.40">
    <property type="match status" value="1"/>
</dbReference>
<dbReference type="InterPro" id="IPR000101">
    <property type="entry name" value="GGT_peptidase"/>
</dbReference>
<comment type="pathway">
    <text evidence="11">Sulfur metabolism; glutathione metabolism.</text>
</comment>
<evidence type="ECO:0000256" key="12">
    <source>
        <dbReference type="SAM" id="MobiDB-lite"/>
    </source>
</evidence>
<keyword evidence="11" id="KW-0317">Glutathione biosynthesis</keyword>
<dbReference type="PROSITE" id="PS00462">
    <property type="entry name" value="G_GLU_TRANSPEPTIDASE"/>
    <property type="match status" value="1"/>
</dbReference>